<reference evidence="1" key="2">
    <citation type="submission" date="2014-03" db="EMBL/GenBank/DDBJ databases">
        <title>The Genome Annotation of Fusarium oxysporum PHW808.</title>
        <authorList>
            <consortium name="The Broad Institute Genomics Platform"/>
            <person name="Ma L.-J."/>
            <person name="Corby-Kistler H."/>
            <person name="Broz K."/>
            <person name="Gale L.R."/>
            <person name="Jonkers W."/>
            <person name="O'Donnell K."/>
            <person name="Ploetz R."/>
            <person name="Steinberg C."/>
            <person name="Schwartz D.C."/>
            <person name="VanEtten H."/>
            <person name="Zhou S."/>
            <person name="Young S.K."/>
            <person name="Zeng Q."/>
            <person name="Gargeya S."/>
            <person name="Fitzgerald M."/>
            <person name="Abouelleil A."/>
            <person name="Alvarado L."/>
            <person name="Chapman S.B."/>
            <person name="Gainer-Dewar J."/>
            <person name="Goldberg J."/>
            <person name="Griggs A."/>
            <person name="Gujja S."/>
            <person name="Hansen M."/>
            <person name="Howarth C."/>
            <person name="Imamovic A."/>
            <person name="Ireland A."/>
            <person name="Larimer J."/>
            <person name="McCowan C."/>
            <person name="Murphy C."/>
            <person name="Pearson M."/>
            <person name="Poon T.W."/>
            <person name="Priest M."/>
            <person name="Roberts A."/>
            <person name="Saif S."/>
            <person name="Shea T."/>
            <person name="Sykes S."/>
            <person name="Wortman J."/>
            <person name="Nusbaum C."/>
            <person name="Birren B."/>
        </authorList>
    </citation>
    <scope>NUCLEOTIDE SEQUENCE</scope>
    <source>
        <strain evidence="1">54008</strain>
    </source>
</reference>
<reference evidence="1" key="1">
    <citation type="submission" date="2011-11" db="EMBL/GenBank/DDBJ databases">
        <title>The Genome Sequence of Fusarium oxysporum PHW808.</title>
        <authorList>
            <consortium name="The Broad Institute Genome Sequencing Platform"/>
            <person name="Ma L.-J."/>
            <person name="Gale L.R."/>
            <person name="Schwartz D.C."/>
            <person name="Zhou S."/>
            <person name="Corby-Kistler H."/>
            <person name="Young S.K."/>
            <person name="Zeng Q."/>
            <person name="Gargeya S."/>
            <person name="Fitzgerald M."/>
            <person name="Haas B."/>
            <person name="Abouelleil A."/>
            <person name="Alvarado L."/>
            <person name="Arachchi H.M."/>
            <person name="Berlin A."/>
            <person name="Brown A."/>
            <person name="Chapman S.B."/>
            <person name="Chen Z."/>
            <person name="Dunbar C."/>
            <person name="Freedman E."/>
            <person name="Gearin G."/>
            <person name="Goldberg J."/>
            <person name="Griggs A."/>
            <person name="Gujja S."/>
            <person name="Heiman D."/>
            <person name="Howarth C."/>
            <person name="Larson L."/>
            <person name="Lui A."/>
            <person name="MacDonald P.J.P."/>
            <person name="Montmayeur A."/>
            <person name="Murphy C."/>
            <person name="Neiman D."/>
            <person name="Pearson M."/>
            <person name="Priest M."/>
            <person name="Roberts A."/>
            <person name="Saif S."/>
            <person name="Shea T."/>
            <person name="Shenoy N."/>
            <person name="Sisk P."/>
            <person name="Stolte C."/>
            <person name="Sykes S."/>
            <person name="Wortman J."/>
            <person name="Nusbaum C."/>
            <person name="Birren B."/>
        </authorList>
    </citation>
    <scope>NUCLEOTIDE SEQUENCE [LARGE SCALE GENOMIC DNA]</scope>
    <source>
        <strain evidence="1">54008</strain>
    </source>
</reference>
<name>X0GVA6_FUSOX</name>
<dbReference type="AlphaFoldDB" id="X0GVA6"/>
<dbReference type="Proteomes" id="UP000030676">
    <property type="component" value="Unassembled WGS sequence"/>
</dbReference>
<sequence length="55" mass="6351">MYCTWLVNYNWERTVMSVIVQTAKMMNLVVKTATTIGKFLLILKIQISTKILTQA</sequence>
<dbReference type="HOGENOM" id="CLU_3032452_0_0_1"/>
<proteinExistence type="predicted"/>
<dbReference type="EMBL" id="KK034674">
    <property type="protein sequence ID" value="EXL63830.1"/>
    <property type="molecule type" value="Genomic_DNA"/>
</dbReference>
<evidence type="ECO:0000313" key="1">
    <source>
        <dbReference type="EMBL" id="EXL63830.1"/>
    </source>
</evidence>
<gene>
    <name evidence="1" type="ORF">FOPG_19898</name>
</gene>
<organism evidence="1">
    <name type="scientific">Fusarium oxysporum f. sp. conglutinans race 2 54008</name>
    <dbReference type="NCBI Taxonomy" id="1089457"/>
    <lineage>
        <taxon>Eukaryota</taxon>
        <taxon>Fungi</taxon>
        <taxon>Dikarya</taxon>
        <taxon>Ascomycota</taxon>
        <taxon>Pezizomycotina</taxon>
        <taxon>Sordariomycetes</taxon>
        <taxon>Hypocreomycetidae</taxon>
        <taxon>Hypocreales</taxon>
        <taxon>Nectriaceae</taxon>
        <taxon>Fusarium</taxon>
        <taxon>Fusarium oxysporum species complex</taxon>
    </lineage>
</organism>
<protein>
    <submittedName>
        <fullName evidence="1">Uncharacterized protein</fullName>
    </submittedName>
</protein>
<accession>X0GVA6</accession>